<dbReference type="InterPro" id="IPR036271">
    <property type="entry name" value="Tet_transcr_reg_TetR-rel_C_sf"/>
</dbReference>
<dbReference type="SUPFAM" id="SSF48498">
    <property type="entry name" value="Tetracyclin repressor-like, C-terminal domain"/>
    <property type="match status" value="1"/>
</dbReference>
<dbReference type="Gene3D" id="1.10.357.10">
    <property type="entry name" value="Tetracycline Repressor, domain 2"/>
    <property type="match status" value="1"/>
</dbReference>
<dbReference type="PRINTS" id="PR00455">
    <property type="entry name" value="HTHTETR"/>
</dbReference>
<gene>
    <name evidence="4" type="ORF">SAMN04488530_1073</name>
</gene>
<evidence type="ECO:0000259" key="3">
    <source>
        <dbReference type="PROSITE" id="PS50977"/>
    </source>
</evidence>
<name>A0A1M5MFR6_9FIRM</name>
<dbReference type="SUPFAM" id="SSF46689">
    <property type="entry name" value="Homeodomain-like"/>
    <property type="match status" value="1"/>
</dbReference>
<keyword evidence="5" id="KW-1185">Reference proteome</keyword>
<accession>A0A1M5MFR6</accession>
<dbReference type="AlphaFoldDB" id="A0A1M5MFR6"/>
<protein>
    <submittedName>
        <fullName evidence="4">DNA-binding transcriptional regulator, AcrR family</fullName>
    </submittedName>
</protein>
<dbReference type="InterPro" id="IPR001647">
    <property type="entry name" value="HTH_TetR"/>
</dbReference>
<dbReference type="PROSITE" id="PS50977">
    <property type="entry name" value="HTH_TETR_2"/>
    <property type="match status" value="1"/>
</dbReference>
<dbReference type="EMBL" id="FQWX01000007">
    <property type="protein sequence ID" value="SHG76007.1"/>
    <property type="molecule type" value="Genomic_DNA"/>
</dbReference>
<evidence type="ECO:0000313" key="5">
    <source>
        <dbReference type="Proteomes" id="UP000243255"/>
    </source>
</evidence>
<keyword evidence="1 2" id="KW-0238">DNA-binding</keyword>
<dbReference type="PANTHER" id="PTHR43479">
    <property type="entry name" value="ACREF/ENVCD OPERON REPRESSOR-RELATED"/>
    <property type="match status" value="1"/>
</dbReference>
<dbReference type="Pfam" id="PF00440">
    <property type="entry name" value="TetR_N"/>
    <property type="match status" value="1"/>
</dbReference>
<dbReference type="RefSeq" id="WP_073124725.1">
    <property type="nucleotide sequence ID" value="NZ_BAABCH010000024.1"/>
</dbReference>
<dbReference type="Proteomes" id="UP000243255">
    <property type="component" value="Unassembled WGS sequence"/>
</dbReference>
<proteinExistence type="predicted"/>
<dbReference type="OrthoDB" id="6430772at2"/>
<dbReference type="InterPro" id="IPR009057">
    <property type="entry name" value="Homeodomain-like_sf"/>
</dbReference>
<evidence type="ECO:0000256" key="2">
    <source>
        <dbReference type="PROSITE-ProRule" id="PRU00335"/>
    </source>
</evidence>
<sequence>MKSNNTTNMKQNILVAATELIQKNGVKNTTLADIAKSVNISKGTLYYHYSSKNDLIFDIADTHLQVITDAILNCVQNIESDQPQDEIVKFIIDKISTIEGRGRVHMYLICEAITSNEPLKERIKANYIQWRTTLRDELLNTFHGNEKYAESFSFLVISIVDGLVIQGLLKTEKIPYEGIATFLLDRVY</sequence>
<evidence type="ECO:0000313" key="4">
    <source>
        <dbReference type="EMBL" id="SHG76007.1"/>
    </source>
</evidence>
<feature type="domain" description="HTH tetR-type" evidence="3">
    <location>
        <begin position="7"/>
        <end position="67"/>
    </location>
</feature>
<dbReference type="STRING" id="1121321.SAMN04488530_1073"/>
<evidence type="ECO:0000256" key="1">
    <source>
        <dbReference type="ARBA" id="ARBA00023125"/>
    </source>
</evidence>
<dbReference type="InterPro" id="IPR050624">
    <property type="entry name" value="HTH-type_Tx_Regulator"/>
</dbReference>
<reference evidence="5" key="1">
    <citation type="submission" date="2016-11" db="EMBL/GenBank/DDBJ databases">
        <authorList>
            <person name="Varghese N."/>
            <person name="Submissions S."/>
        </authorList>
    </citation>
    <scope>NUCLEOTIDE SEQUENCE [LARGE SCALE GENOMIC DNA]</scope>
    <source>
        <strain evidence="5">DSM 2635</strain>
    </source>
</reference>
<feature type="DNA-binding region" description="H-T-H motif" evidence="2">
    <location>
        <begin position="30"/>
        <end position="49"/>
    </location>
</feature>
<organism evidence="4 5">
    <name type="scientific">Asaccharospora irregularis DSM 2635</name>
    <dbReference type="NCBI Taxonomy" id="1121321"/>
    <lineage>
        <taxon>Bacteria</taxon>
        <taxon>Bacillati</taxon>
        <taxon>Bacillota</taxon>
        <taxon>Clostridia</taxon>
        <taxon>Peptostreptococcales</taxon>
        <taxon>Peptostreptococcaceae</taxon>
        <taxon>Asaccharospora</taxon>
    </lineage>
</organism>
<dbReference type="PANTHER" id="PTHR43479:SF11">
    <property type="entry name" value="ACREF_ENVCD OPERON REPRESSOR-RELATED"/>
    <property type="match status" value="1"/>
</dbReference>
<dbReference type="GO" id="GO:0003677">
    <property type="term" value="F:DNA binding"/>
    <property type="evidence" value="ECO:0007669"/>
    <property type="project" value="UniProtKB-UniRule"/>
</dbReference>